<evidence type="ECO:0000256" key="6">
    <source>
        <dbReference type="ARBA" id="ARBA00022779"/>
    </source>
</evidence>
<dbReference type="Proteomes" id="UP000735592">
    <property type="component" value="Unassembled WGS sequence"/>
</dbReference>
<keyword evidence="6 10" id="KW-0283">Flagellar rotation</keyword>
<evidence type="ECO:0000313" key="12">
    <source>
        <dbReference type="Proteomes" id="UP000735592"/>
    </source>
</evidence>
<organism evidence="11 12">
    <name type="scientific">Pseudoduganella danionis</name>
    <dbReference type="NCBI Taxonomy" id="1890295"/>
    <lineage>
        <taxon>Bacteria</taxon>
        <taxon>Pseudomonadati</taxon>
        <taxon>Pseudomonadota</taxon>
        <taxon>Betaproteobacteria</taxon>
        <taxon>Burkholderiales</taxon>
        <taxon>Oxalobacteraceae</taxon>
        <taxon>Telluria group</taxon>
        <taxon>Pseudoduganella</taxon>
    </lineage>
</organism>
<dbReference type="PANTHER" id="PTHR43693:SF1">
    <property type="entry name" value="PROTEIN PHOSPHATASE CHEZ"/>
    <property type="match status" value="1"/>
</dbReference>
<dbReference type="PIRSF" id="PIRSF002884">
    <property type="entry name" value="CheZ"/>
    <property type="match status" value="1"/>
</dbReference>
<evidence type="ECO:0000256" key="1">
    <source>
        <dbReference type="ARBA" id="ARBA00004496"/>
    </source>
</evidence>
<dbReference type="SUPFAM" id="SSF75708">
    <property type="entry name" value="Chemotaxis phosphatase CheZ"/>
    <property type="match status" value="1"/>
</dbReference>
<keyword evidence="8 10" id="KW-0904">Protein phosphatase</keyword>
<dbReference type="PANTHER" id="PTHR43693">
    <property type="entry name" value="PROTEIN PHOSPHATASE CHEZ"/>
    <property type="match status" value="1"/>
</dbReference>
<sequence>MKDAGMIGTKTSAVPTTNNAAVFSRLGLIVRDLHDALCELGADEALADAVCELPSARERLVHIGELTERAANTVLNKVEHVQPIQDALAGDALQLQQQWQAMAGDTQVPEQMKTLMAQTLSYLAQAREGYDITHAALSDIMLSQDFQDLTGQLIKKVVSVLERTENDLLKLLIDAAPPGALTRINKDELLAGPGAAGGIALKQDDVDDLLADLGF</sequence>
<evidence type="ECO:0000256" key="8">
    <source>
        <dbReference type="ARBA" id="ARBA00022912"/>
    </source>
</evidence>
<comment type="similarity">
    <text evidence="2 10">Belongs to the CheZ family.</text>
</comment>
<comment type="subcellular location">
    <subcellularLocation>
        <location evidence="1 10">Cytoplasm</location>
    </subcellularLocation>
</comment>
<name>A0ABW9SRC6_9BURK</name>
<comment type="subunit">
    <text evidence="10">Homodimer.</text>
</comment>
<dbReference type="InterPro" id="IPR050992">
    <property type="entry name" value="CheZ_family_phosphatases"/>
</dbReference>
<protein>
    <recommendedName>
        <fullName evidence="3 10">Protein phosphatase CheZ</fullName>
        <ecNumber evidence="10">3.1.3.-</ecNumber>
    </recommendedName>
    <alternativeName>
        <fullName evidence="9 10">Chemotaxis protein CheZ</fullName>
    </alternativeName>
</protein>
<dbReference type="EMBL" id="WNKW01000005">
    <property type="protein sequence ID" value="MTW34712.1"/>
    <property type="molecule type" value="Genomic_DNA"/>
</dbReference>
<keyword evidence="7 10" id="KW-0378">Hydrolase</keyword>
<evidence type="ECO:0000256" key="5">
    <source>
        <dbReference type="ARBA" id="ARBA00022500"/>
    </source>
</evidence>
<comment type="caution">
    <text evidence="11">The sequence shown here is derived from an EMBL/GenBank/DDBJ whole genome shotgun (WGS) entry which is preliminary data.</text>
</comment>
<dbReference type="Gene3D" id="1.10.287.500">
    <property type="entry name" value="Helix hairpin bin"/>
    <property type="match status" value="1"/>
</dbReference>
<comment type="function">
    <text evidence="10">Plays an important role in bacterial chemotaxis signal transduction pathway by accelerating the dephosphorylation of phosphorylated CheY (CheY-P).</text>
</comment>
<proteinExistence type="inferred from homology"/>
<reference evidence="11 12" key="1">
    <citation type="submission" date="2019-11" db="EMBL/GenBank/DDBJ databases">
        <title>Type strains purchased from KCTC, JCM and DSMZ.</title>
        <authorList>
            <person name="Lu H."/>
        </authorList>
    </citation>
    <scope>NUCLEOTIDE SEQUENCE [LARGE SCALE GENOMIC DNA]</scope>
    <source>
        <strain evidence="11 12">DSM 103461</strain>
    </source>
</reference>
<evidence type="ECO:0000256" key="10">
    <source>
        <dbReference type="PIRNR" id="PIRNR002884"/>
    </source>
</evidence>
<keyword evidence="12" id="KW-1185">Reference proteome</keyword>
<keyword evidence="5 10" id="KW-0145">Chemotaxis</keyword>
<evidence type="ECO:0000256" key="2">
    <source>
        <dbReference type="ARBA" id="ARBA00005908"/>
    </source>
</evidence>
<dbReference type="EC" id="3.1.3.-" evidence="10"/>
<evidence type="ECO:0000256" key="9">
    <source>
        <dbReference type="ARBA" id="ARBA00029599"/>
    </source>
</evidence>
<evidence type="ECO:0000256" key="3">
    <source>
        <dbReference type="ARBA" id="ARBA00018484"/>
    </source>
</evidence>
<evidence type="ECO:0000313" key="11">
    <source>
        <dbReference type="EMBL" id="MTW34712.1"/>
    </source>
</evidence>
<keyword evidence="4 10" id="KW-0963">Cytoplasm</keyword>
<evidence type="ECO:0000256" key="7">
    <source>
        <dbReference type="ARBA" id="ARBA00022801"/>
    </source>
</evidence>
<dbReference type="InterPro" id="IPR007439">
    <property type="entry name" value="Chemotax_Pase_CheZ"/>
</dbReference>
<gene>
    <name evidence="11" type="ORF">GM655_18055</name>
</gene>
<accession>A0ABW9SRC6</accession>
<dbReference type="Pfam" id="PF04344">
    <property type="entry name" value="CheZ"/>
    <property type="match status" value="1"/>
</dbReference>
<evidence type="ECO:0000256" key="4">
    <source>
        <dbReference type="ARBA" id="ARBA00022490"/>
    </source>
</evidence>